<dbReference type="PANTHER" id="PTHR43176">
    <property type="entry name" value="3-HYDROXYISOBUTYRYL-COA HYDROLASE-RELATED"/>
    <property type="match status" value="1"/>
</dbReference>
<keyword evidence="6" id="KW-1185">Reference proteome</keyword>
<keyword evidence="3" id="KW-0378">Hydrolase</keyword>
<dbReference type="OrthoDB" id="9790967at2"/>
<dbReference type="InterPro" id="IPR029045">
    <property type="entry name" value="ClpP/crotonase-like_dom_sf"/>
</dbReference>
<comment type="caution">
    <text evidence="5">The sequence shown here is derived from an EMBL/GenBank/DDBJ whole genome shotgun (WGS) entry which is preliminary data.</text>
</comment>
<dbReference type="NCBIfam" id="NF004127">
    <property type="entry name" value="PRK05617.1"/>
    <property type="match status" value="1"/>
</dbReference>
<organism evidence="5 6">
    <name type="scientific">Marinicauda salina</name>
    <dbReference type="NCBI Taxonomy" id="2135793"/>
    <lineage>
        <taxon>Bacteria</taxon>
        <taxon>Pseudomonadati</taxon>
        <taxon>Pseudomonadota</taxon>
        <taxon>Alphaproteobacteria</taxon>
        <taxon>Maricaulales</taxon>
        <taxon>Maricaulaceae</taxon>
        <taxon>Marinicauda</taxon>
    </lineage>
</organism>
<name>A0A2U2BVG3_9PROT</name>
<dbReference type="EMBL" id="QEXV01000002">
    <property type="protein sequence ID" value="PWE17980.1"/>
    <property type="molecule type" value="Genomic_DNA"/>
</dbReference>
<evidence type="ECO:0000256" key="3">
    <source>
        <dbReference type="ARBA" id="ARBA00022801"/>
    </source>
</evidence>
<accession>A0A2U2BVG3</accession>
<dbReference type="InterPro" id="IPR045004">
    <property type="entry name" value="ECH_dom"/>
</dbReference>
<dbReference type="CDD" id="cd06558">
    <property type="entry name" value="crotonase-like"/>
    <property type="match status" value="1"/>
</dbReference>
<protein>
    <recommendedName>
        <fullName evidence="2">3-hydroxyisobutyryl-CoA hydrolase</fullName>
        <ecNumber evidence="2">3.1.2.4</ecNumber>
    </recommendedName>
</protein>
<dbReference type="AlphaFoldDB" id="A0A2U2BVG3"/>
<evidence type="ECO:0000256" key="1">
    <source>
        <dbReference type="ARBA" id="ARBA00001709"/>
    </source>
</evidence>
<reference evidence="6" key="1">
    <citation type="submission" date="2018-05" db="EMBL/GenBank/DDBJ databases">
        <authorList>
            <person name="Liu B.-T."/>
        </authorList>
    </citation>
    <scope>NUCLEOTIDE SEQUENCE [LARGE SCALE GENOMIC DNA]</scope>
    <source>
        <strain evidence="6">WD6-1</strain>
    </source>
</reference>
<sequence>MTDDVIIRRAGDVGRITLNRPKALNALNQDMVEAMIAALTEWRDDDAVAAVVVDGEGEKGFCAGGDIKVLADSGRAGDDRAWRFWRDEYRLNTLIKEFSKPYIALIDGVTMGGGVGISVHGSHRVAGDRTLFAMPETGIGFHPDVGGAFFLPRLAGELGMWMGLTGARLKTADSIAAGVATHYVPSERMDELIDALETDRIDPEGERIEALLEGFGGDAGSSDLAHTRGLIDAAFSGETVETILERLDEAGDAWSTKQAATLRKKSPTSCRITLEALRRGADLDFREVMAQDLRVSIRCLAEGSDFYEGVRAVVVDKDNEPHWGAAASDAQIEAYFAPLDADHEMTFV</sequence>
<dbReference type="Proteomes" id="UP000245168">
    <property type="component" value="Unassembled WGS sequence"/>
</dbReference>
<keyword evidence="5" id="KW-0413">Isomerase</keyword>
<feature type="domain" description="Enoyl-CoA hydratase/isomerase" evidence="4">
    <location>
        <begin position="13"/>
        <end position="327"/>
    </location>
</feature>
<dbReference type="Pfam" id="PF16113">
    <property type="entry name" value="ECH_2"/>
    <property type="match status" value="1"/>
</dbReference>
<dbReference type="GO" id="GO:0016853">
    <property type="term" value="F:isomerase activity"/>
    <property type="evidence" value="ECO:0007669"/>
    <property type="project" value="UniProtKB-KW"/>
</dbReference>
<dbReference type="GO" id="GO:0006574">
    <property type="term" value="P:L-valine catabolic process"/>
    <property type="evidence" value="ECO:0007669"/>
    <property type="project" value="TreeGrafter"/>
</dbReference>
<comment type="catalytic activity">
    <reaction evidence="1">
        <text>3-hydroxy-2-methylpropanoyl-CoA + H2O = 3-hydroxy-2-methylpropanoate + CoA + H(+)</text>
        <dbReference type="Rhea" id="RHEA:20888"/>
        <dbReference type="ChEBI" id="CHEBI:11805"/>
        <dbReference type="ChEBI" id="CHEBI:15377"/>
        <dbReference type="ChEBI" id="CHEBI:15378"/>
        <dbReference type="ChEBI" id="CHEBI:57287"/>
        <dbReference type="ChEBI" id="CHEBI:57340"/>
        <dbReference type="EC" id="3.1.2.4"/>
    </reaction>
</comment>
<evidence type="ECO:0000313" key="6">
    <source>
        <dbReference type="Proteomes" id="UP000245168"/>
    </source>
</evidence>
<dbReference type="SUPFAM" id="SSF52096">
    <property type="entry name" value="ClpP/crotonase"/>
    <property type="match status" value="1"/>
</dbReference>
<dbReference type="InterPro" id="IPR032259">
    <property type="entry name" value="HIBYL-CoA-H"/>
</dbReference>
<dbReference type="Gene3D" id="3.90.226.10">
    <property type="entry name" value="2-enoyl-CoA Hydratase, Chain A, domain 1"/>
    <property type="match status" value="1"/>
</dbReference>
<dbReference type="EC" id="3.1.2.4" evidence="2"/>
<proteinExistence type="predicted"/>
<evidence type="ECO:0000259" key="4">
    <source>
        <dbReference type="Pfam" id="PF16113"/>
    </source>
</evidence>
<evidence type="ECO:0000313" key="5">
    <source>
        <dbReference type="EMBL" id="PWE17980.1"/>
    </source>
</evidence>
<dbReference type="RefSeq" id="WP_109252334.1">
    <property type="nucleotide sequence ID" value="NZ_QEXV01000002.1"/>
</dbReference>
<dbReference type="GO" id="GO:0003860">
    <property type="term" value="F:3-hydroxyisobutyryl-CoA hydrolase activity"/>
    <property type="evidence" value="ECO:0007669"/>
    <property type="project" value="UniProtKB-EC"/>
</dbReference>
<evidence type="ECO:0000256" key="2">
    <source>
        <dbReference type="ARBA" id="ARBA00011915"/>
    </source>
</evidence>
<dbReference type="PANTHER" id="PTHR43176:SF3">
    <property type="entry name" value="3-HYDROXYISOBUTYRYL-COA HYDROLASE, MITOCHONDRIAL"/>
    <property type="match status" value="1"/>
</dbReference>
<gene>
    <name evidence="5" type="ORF">DDZ18_05240</name>
</gene>
<dbReference type="FunFam" id="3.90.226.10:FF:000026">
    <property type="entry name" value="3-hydroxyisobutyryl-CoA hydrolase, mitochondrial"/>
    <property type="match status" value="1"/>
</dbReference>